<evidence type="ECO:0000256" key="1">
    <source>
        <dbReference type="SAM" id="Phobius"/>
    </source>
</evidence>
<dbReference type="EMBL" id="JAUSZS010000002">
    <property type="protein sequence ID" value="MDQ0930256.1"/>
    <property type="molecule type" value="Genomic_DNA"/>
</dbReference>
<feature type="transmembrane region" description="Helical" evidence="1">
    <location>
        <begin position="79"/>
        <end position="104"/>
    </location>
</feature>
<protein>
    <recommendedName>
        <fullName evidence="4">Integral membrane protein</fullName>
    </recommendedName>
</protein>
<name>A0ABU0RE37_9ACTN</name>
<keyword evidence="3" id="KW-1185">Reference proteome</keyword>
<comment type="caution">
    <text evidence="2">The sequence shown here is derived from an EMBL/GenBank/DDBJ whole genome shotgun (WGS) entry which is preliminary data.</text>
</comment>
<reference evidence="2 3" key="1">
    <citation type="submission" date="2023-07" db="EMBL/GenBank/DDBJ databases">
        <title>Comparative genomics of wheat-associated soil bacteria to identify genetic determinants of phenazine resistance.</title>
        <authorList>
            <person name="Mouncey N."/>
        </authorList>
    </citation>
    <scope>NUCLEOTIDE SEQUENCE [LARGE SCALE GENOMIC DNA]</scope>
    <source>
        <strain evidence="2 3">W2I16</strain>
    </source>
</reference>
<proteinExistence type="predicted"/>
<evidence type="ECO:0000313" key="3">
    <source>
        <dbReference type="Proteomes" id="UP001223072"/>
    </source>
</evidence>
<sequence>MQMQTNTQPPSPSPQRRPGRPGVIMLGAALWGATVFCTLYVVTPWVIGTLRLAFNLTLVASAAMFGVSLHRDFGVPNVLLAPLTVTISGALCAIACCFSTVRALPRSHRAAALGGCALFAPLLAALWIACS</sequence>
<evidence type="ECO:0000313" key="2">
    <source>
        <dbReference type="EMBL" id="MDQ0930256.1"/>
    </source>
</evidence>
<feature type="transmembrane region" description="Helical" evidence="1">
    <location>
        <begin position="110"/>
        <end position="130"/>
    </location>
</feature>
<keyword evidence="1" id="KW-0472">Membrane</keyword>
<accession>A0ABU0RE37</accession>
<gene>
    <name evidence="2" type="ORF">QFZ49_000163</name>
</gene>
<dbReference type="RefSeq" id="WP_307624556.1">
    <property type="nucleotide sequence ID" value="NZ_JAUSZS010000002.1"/>
</dbReference>
<keyword evidence="1" id="KW-1133">Transmembrane helix</keyword>
<keyword evidence="1" id="KW-0812">Transmembrane</keyword>
<dbReference type="Proteomes" id="UP001223072">
    <property type="component" value="Unassembled WGS sequence"/>
</dbReference>
<feature type="transmembrane region" description="Helical" evidence="1">
    <location>
        <begin position="21"/>
        <end position="42"/>
    </location>
</feature>
<feature type="transmembrane region" description="Helical" evidence="1">
    <location>
        <begin position="48"/>
        <end position="67"/>
    </location>
</feature>
<organism evidence="2 3">
    <name type="scientific">Streptomyces turgidiscabies</name>
    <dbReference type="NCBI Taxonomy" id="85558"/>
    <lineage>
        <taxon>Bacteria</taxon>
        <taxon>Bacillati</taxon>
        <taxon>Actinomycetota</taxon>
        <taxon>Actinomycetes</taxon>
        <taxon>Kitasatosporales</taxon>
        <taxon>Streptomycetaceae</taxon>
        <taxon>Streptomyces</taxon>
    </lineage>
</organism>
<evidence type="ECO:0008006" key="4">
    <source>
        <dbReference type="Google" id="ProtNLM"/>
    </source>
</evidence>